<dbReference type="Proteomes" id="UP000219467">
    <property type="component" value="Unassembled WGS sequence"/>
</dbReference>
<keyword evidence="3" id="KW-1185">Reference proteome</keyword>
<feature type="transmembrane region" description="Helical" evidence="1">
    <location>
        <begin position="6"/>
        <end position="23"/>
    </location>
</feature>
<protein>
    <submittedName>
        <fullName evidence="2">Uncharacterized protein</fullName>
    </submittedName>
</protein>
<dbReference type="AlphaFoldDB" id="A0A285CN55"/>
<keyword evidence="1" id="KW-0472">Membrane</keyword>
<keyword evidence="1" id="KW-0812">Transmembrane</keyword>
<evidence type="ECO:0000256" key="1">
    <source>
        <dbReference type="SAM" id="Phobius"/>
    </source>
</evidence>
<feature type="transmembrane region" description="Helical" evidence="1">
    <location>
        <begin position="35"/>
        <end position="57"/>
    </location>
</feature>
<gene>
    <name evidence="2" type="ORF">SAMN05878503_102407</name>
</gene>
<name>A0A285CN55_9RHOB</name>
<evidence type="ECO:0000313" key="2">
    <source>
        <dbReference type="EMBL" id="SNX68967.1"/>
    </source>
</evidence>
<organism evidence="2 3">
    <name type="scientific">Cereibacter ovatus</name>
    <dbReference type="NCBI Taxonomy" id="439529"/>
    <lineage>
        <taxon>Bacteria</taxon>
        <taxon>Pseudomonadati</taxon>
        <taxon>Pseudomonadota</taxon>
        <taxon>Alphaproteobacteria</taxon>
        <taxon>Rhodobacterales</taxon>
        <taxon>Paracoccaceae</taxon>
        <taxon>Cereibacter</taxon>
    </lineage>
</organism>
<keyword evidence="1" id="KW-1133">Transmembrane helix</keyword>
<dbReference type="RefSeq" id="WP_097029415.1">
    <property type="nucleotide sequence ID" value="NZ_OAOQ01000002.1"/>
</dbReference>
<reference evidence="3" key="1">
    <citation type="submission" date="2017-08" db="EMBL/GenBank/DDBJ databases">
        <authorList>
            <person name="Varghese N."/>
            <person name="Submissions S."/>
        </authorList>
    </citation>
    <scope>NUCLEOTIDE SEQUENCE [LARGE SCALE GENOMIC DNA]</scope>
    <source>
        <strain evidence="3">JA234</strain>
    </source>
</reference>
<accession>A0A285CN55</accession>
<proteinExistence type="predicted"/>
<sequence length="59" mass="6204">MTPFAIQALIVGAGVTMGLWFLWWRTGQMAGLRRLAMALLAGGGMAVATLVISRTIAAI</sequence>
<dbReference type="EMBL" id="OAOQ01000002">
    <property type="protein sequence ID" value="SNX68967.1"/>
    <property type="molecule type" value="Genomic_DNA"/>
</dbReference>
<evidence type="ECO:0000313" key="3">
    <source>
        <dbReference type="Proteomes" id="UP000219467"/>
    </source>
</evidence>